<dbReference type="Proteomes" id="UP000034246">
    <property type="component" value="Unassembled WGS sequence"/>
</dbReference>
<dbReference type="PANTHER" id="PTHR17490:SF16">
    <property type="entry name" value="THREONYLCARBAMOYL-AMP SYNTHASE"/>
    <property type="match status" value="1"/>
</dbReference>
<organism evidence="13 14">
    <name type="scientific">Candidatus Woesebacteria bacterium GW2011_GWA1_39_21</name>
    <dbReference type="NCBI Taxonomy" id="1618550"/>
    <lineage>
        <taxon>Bacteria</taxon>
        <taxon>Candidatus Woeseibacteriota</taxon>
    </lineage>
</organism>
<dbReference type="GO" id="GO:0002949">
    <property type="term" value="P:tRNA threonylcarbamoyladenosine modification"/>
    <property type="evidence" value="ECO:0007669"/>
    <property type="project" value="InterPro"/>
</dbReference>
<dbReference type="SUPFAM" id="SSF55821">
    <property type="entry name" value="YrdC/RibB"/>
    <property type="match status" value="1"/>
</dbReference>
<keyword evidence="9" id="KW-0067">ATP-binding</keyword>
<evidence type="ECO:0000256" key="8">
    <source>
        <dbReference type="ARBA" id="ARBA00022741"/>
    </source>
</evidence>
<evidence type="ECO:0000256" key="3">
    <source>
        <dbReference type="ARBA" id="ARBA00012584"/>
    </source>
</evidence>
<dbReference type="Pfam" id="PF01300">
    <property type="entry name" value="Sua5_yciO_yrdC"/>
    <property type="match status" value="1"/>
</dbReference>
<keyword evidence="6" id="KW-0819">tRNA processing</keyword>
<dbReference type="SUPFAM" id="SSF52540">
    <property type="entry name" value="P-loop containing nucleoside triphosphate hydrolases"/>
    <property type="match status" value="1"/>
</dbReference>
<dbReference type="Gene3D" id="3.40.50.300">
    <property type="entry name" value="P-loop containing nucleotide triphosphate hydrolases"/>
    <property type="match status" value="1"/>
</dbReference>
<dbReference type="InterPro" id="IPR006070">
    <property type="entry name" value="Sua5-like_dom"/>
</dbReference>
<dbReference type="EC" id="2.7.7.87" evidence="3"/>
<dbReference type="STRING" id="1618550.UT39_C0009G0047"/>
<dbReference type="GO" id="GO:0061710">
    <property type="term" value="F:L-threonylcarbamoyladenylate synthase"/>
    <property type="evidence" value="ECO:0007669"/>
    <property type="project" value="UniProtKB-EC"/>
</dbReference>
<evidence type="ECO:0000256" key="4">
    <source>
        <dbReference type="ARBA" id="ARBA00022490"/>
    </source>
</evidence>
<dbReference type="InterPro" id="IPR003442">
    <property type="entry name" value="T6A_TsaE"/>
</dbReference>
<evidence type="ECO:0000256" key="5">
    <source>
        <dbReference type="ARBA" id="ARBA00022679"/>
    </source>
</evidence>
<dbReference type="NCBIfam" id="TIGR00057">
    <property type="entry name" value="L-threonylcarbamoyladenylate synthase"/>
    <property type="match status" value="1"/>
</dbReference>
<keyword evidence="4" id="KW-0963">Cytoplasm</keyword>
<dbReference type="GO" id="GO:0006450">
    <property type="term" value="P:regulation of translational fidelity"/>
    <property type="evidence" value="ECO:0007669"/>
    <property type="project" value="TreeGrafter"/>
</dbReference>
<evidence type="ECO:0000259" key="12">
    <source>
        <dbReference type="PROSITE" id="PS51163"/>
    </source>
</evidence>
<dbReference type="NCBIfam" id="TIGR00150">
    <property type="entry name" value="T6A_YjeE"/>
    <property type="match status" value="1"/>
</dbReference>
<dbReference type="GO" id="GO:0003725">
    <property type="term" value="F:double-stranded RNA binding"/>
    <property type="evidence" value="ECO:0007669"/>
    <property type="project" value="InterPro"/>
</dbReference>
<protein>
    <recommendedName>
        <fullName evidence="10">L-threonylcarbamoyladenylate synthase</fullName>
        <ecNumber evidence="3">2.7.7.87</ecNumber>
    </recommendedName>
    <alternativeName>
        <fullName evidence="10">L-threonylcarbamoyladenylate synthase</fullName>
    </alternativeName>
</protein>
<dbReference type="Gene3D" id="3.90.870.10">
    <property type="entry name" value="DHBP synthase"/>
    <property type="match status" value="1"/>
</dbReference>
<evidence type="ECO:0000256" key="2">
    <source>
        <dbReference type="ARBA" id="ARBA00007663"/>
    </source>
</evidence>
<name>A0A0G0RC66_9BACT</name>
<comment type="similarity">
    <text evidence="2">Belongs to the SUA5 family.</text>
</comment>
<evidence type="ECO:0000313" key="13">
    <source>
        <dbReference type="EMBL" id="KKR11287.1"/>
    </source>
</evidence>
<sequence>MSTVKIDDVIRILDKGGLVIYPTETMYGIGADATNSAAIKKLNRYKKRPAGKPYSIATSGKTMAEGYVFINKVAANIYKSLLPGPVTVVSHGKHNVAPGVESEAGTLGIRIPDHKLVIDIIKKFGRPITSTSANASYKKRPYKISDVLDNISESQKKLIDLIIDSGELPHKDPSTVVDTTCDDLTVLRQGEILFNNKNEILSRNEEETKNFAKELWQKYEIHFGRRAFVFALTGEMGSGKTVFTKGLAKAVGVTDLITSPTFNLQISYKLQTGHQSLVHIDTWRMSSPSEIYDLDFGENISECSIIVIEWADKIVDEIKKYTEEAVVIWVQLTFGKRENERLIRWMVAK</sequence>
<dbReference type="GO" id="GO:0000049">
    <property type="term" value="F:tRNA binding"/>
    <property type="evidence" value="ECO:0007669"/>
    <property type="project" value="TreeGrafter"/>
</dbReference>
<proteinExistence type="inferred from homology"/>
<keyword evidence="8" id="KW-0547">Nucleotide-binding</keyword>
<dbReference type="PANTHER" id="PTHR17490">
    <property type="entry name" value="SUA5"/>
    <property type="match status" value="1"/>
</dbReference>
<comment type="catalytic activity">
    <reaction evidence="11">
        <text>L-threonine + hydrogencarbonate + ATP = L-threonylcarbamoyladenylate + diphosphate + H2O</text>
        <dbReference type="Rhea" id="RHEA:36407"/>
        <dbReference type="ChEBI" id="CHEBI:15377"/>
        <dbReference type="ChEBI" id="CHEBI:17544"/>
        <dbReference type="ChEBI" id="CHEBI:30616"/>
        <dbReference type="ChEBI" id="CHEBI:33019"/>
        <dbReference type="ChEBI" id="CHEBI:57926"/>
        <dbReference type="ChEBI" id="CHEBI:73682"/>
        <dbReference type="EC" id="2.7.7.87"/>
    </reaction>
</comment>
<keyword evidence="7" id="KW-0548">Nucleotidyltransferase</keyword>
<feature type="domain" description="YrdC-like" evidence="12">
    <location>
        <begin position="3"/>
        <end position="192"/>
    </location>
</feature>
<gene>
    <name evidence="13" type="ORF">UT39_C0009G0047</name>
</gene>
<dbReference type="EMBL" id="LBWP01000009">
    <property type="protein sequence ID" value="KKR11287.1"/>
    <property type="molecule type" value="Genomic_DNA"/>
</dbReference>
<evidence type="ECO:0000256" key="1">
    <source>
        <dbReference type="ARBA" id="ARBA00004496"/>
    </source>
</evidence>
<comment type="caution">
    <text evidence="13">The sequence shown here is derived from an EMBL/GenBank/DDBJ whole genome shotgun (WGS) entry which is preliminary data.</text>
</comment>
<dbReference type="PROSITE" id="PS51163">
    <property type="entry name" value="YRDC"/>
    <property type="match status" value="1"/>
</dbReference>
<dbReference type="InterPro" id="IPR017945">
    <property type="entry name" value="DHBP_synth_RibB-like_a/b_dom"/>
</dbReference>
<evidence type="ECO:0000256" key="11">
    <source>
        <dbReference type="ARBA" id="ARBA00048366"/>
    </source>
</evidence>
<keyword evidence="5" id="KW-0808">Transferase</keyword>
<evidence type="ECO:0000256" key="9">
    <source>
        <dbReference type="ARBA" id="ARBA00022840"/>
    </source>
</evidence>
<dbReference type="GO" id="GO:0005524">
    <property type="term" value="F:ATP binding"/>
    <property type="evidence" value="ECO:0007669"/>
    <property type="project" value="UniProtKB-KW"/>
</dbReference>
<dbReference type="AlphaFoldDB" id="A0A0G0RC66"/>
<accession>A0A0G0RC66</accession>
<dbReference type="PATRIC" id="fig|1618550.3.peg.661"/>
<dbReference type="Pfam" id="PF02367">
    <property type="entry name" value="TsaE"/>
    <property type="match status" value="1"/>
</dbReference>
<dbReference type="InterPro" id="IPR027417">
    <property type="entry name" value="P-loop_NTPase"/>
</dbReference>
<comment type="subcellular location">
    <subcellularLocation>
        <location evidence="1">Cytoplasm</location>
    </subcellularLocation>
</comment>
<dbReference type="GO" id="GO:0005737">
    <property type="term" value="C:cytoplasm"/>
    <property type="evidence" value="ECO:0007669"/>
    <property type="project" value="UniProtKB-SubCell"/>
</dbReference>
<reference evidence="13 14" key="1">
    <citation type="journal article" date="2015" name="Nature">
        <title>rRNA introns, odd ribosomes, and small enigmatic genomes across a large radiation of phyla.</title>
        <authorList>
            <person name="Brown C.T."/>
            <person name="Hug L.A."/>
            <person name="Thomas B.C."/>
            <person name="Sharon I."/>
            <person name="Castelle C.J."/>
            <person name="Singh A."/>
            <person name="Wilkins M.J."/>
            <person name="Williams K.H."/>
            <person name="Banfield J.F."/>
        </authorList>
    </citation>
    <scope>NUCLEOTIDE SEQUENCE [LARGE SCALE GENOMIC DNA]</scope>
</reference>
<evidence type="ECO:0000256" key="6">
    <source>
        <dbReference type="ARBA" id="ARBA00022694"/>
    </source>
</evidence>
<evidence type="ECO:0000256" key="10">
    <source>
        <dbReference type="ARBA" id="ARBA00029774"/>
    </source>
</evidence>
<evidence type="ECO:0000313" key="14">
    <source>
        <dbReference type="Proteomes" id="UP000034246"/>
    </source>
</evidence>
<evidence type="ECO:0000256" key="7">
    <source>
        <dbReference type="ARBA" id="ARBA00022695"/>
    </source>
</evidence>
<dbReference type="InterPro" id="IPR050156">
    <property type="entry name" value="TC-AMP_synthase_SUA5"/>
</dbReference>